<dbReference type="Proteomes" id="UP001430360">
    <property type="component" value="Unassembled WGS sequence"/>
</dbReference>
<keyword evidence="2" id="KW-1185">Reference proteome</keyword>
<protein>
    <recommendedName>
        <fullName evidence="3">Transcriptional regulator</fullName>
    </recommendedName>
</protein>
<accession>A0ABS8UCE7</accession>
<gene>
    <name evidence="1" type="ORF">LTT95_04400</name>
</gene>
<sequence length="178" mass="20047">MPREADPIIEDLKRWGIAQANRYAFSRSELGQHQLAQARDMAPGTVENATRDLVGRDGSSRRRFMAERSGVANLTIVPTWAVDPSRSSNDADRPHDNPEIAVDVGIPEDLRWVDRALSSMARQSMLRALVVRTEFTVSGSQAMKARLVREEYGGTFSKWQYRRELQRALDFLGGRMAA</sequence>
<organism evidence="1 2">
    <name type="scientific">Luteimonas fraxinea</name>
    <dbReference type="NCBI Taxonomy" id="2901869"/>
    <lineage>
        <taxon>Bacteria</taxon>
        <taxon>Pseudomonadati</taxon>
        <taxon>Pseudomonadota</taxon>
        <taxon>Gammaproteobacteria</taxon>
        <taxon>Lysobacterales</taxon>
        <taxon>Lysobacteraceae</taxon>
        <taxon>Luteimonas</taxon>
    </lineage>
</organism>
<name>A0ABS8UCE7_9GAMM</name>
<proteinExistence type="predicted"/>
<reference evidence="1" key="1">
    <citation type="submission" date="2021-12" db="EMBL/GenBank/DDBJ databases">
        <authorList>
            <person name="Ulrich A."/>
        </authorList>
    </citation>
    <scope>NUCLEOTIDE SEQUENCE</scope>
    <source>
        <strain evidence="1">A1P009</strain>
    </source>
</reference>
<comment type="caution">
    <text evidence="1">The sequence shown here is derived from an EMBL/GenBank/DDBJ whole genome shotgun (WGS) entry which is preliminary data.</text>
</comment>
<dbReference type="RefSeq" id="WP_232134648.1">
    <property type="nucleotide sequence ID" value="NZ_JAJQKU010000001.1"/>
</dbReference>
<evidence type="ECO:0008006" key="3">
    <source>
        <dbReference type="Google" id="ProtNLM"/>
    </source>
</evidence>
<dbReference type="EMBL" id="JAJQKU010000001">
    <property type="protein sequence ID" value="MCD9096175.1"/>
    <property type="molecule type" value="Genomic_DNA"/>
</dbReference>
<reference evidence="1" key="2">
    <citation type="journal article" date="2022" name="Syst. Appl. Microbiol.">
        <title>Physiological and genomic characterisation of Luteimonas fraxinea sp. nov., a bacterial species associated with trees tolerant to ash dieback.</title>
        <authorList>
            <person name="Ulrich K."/>
            <person name="Becker R."/>
            <person name="Behrendt U."/>
            <person name="Kube M."/>
            <person name="Schneck V."/>
            <person name="Ulrich A."/>
        </authorList>
    </citation>
    <scope>NUCLEOTIDE SEQUENCE</scope>
    <source>
        <strain evidence="1">A1P009</strain>
    </source>
</reference>
<evidence type="ECO:0000313" key="2">
    <source>
        <dbReference type="Proteomes" id="UP001430360"/>
    </source>
</evidence>
<evidence type="ECO:0000313" key="1">
    <source>
        <dbReference type="EMBL" id="MCD9096175.1"/>
    </source>
</evidence>